<dbReference type="GO" id="GO:0016705">
    <property type="term" value="F:oxidoreductase activity, acting on paired donors, with incorporation or reduction of molecular oxygen"/>
    <property type="evidence" value="ECO:0007669"/>
    <property type="project" value="InterPro"/>
</dbReference>
<evidence type="ECO:0000313" key="5">
    <source>
        <dbReference type="Proteomes" id="UP000095767"/>
    </source>
</evidence>
<reference evidence="4 5" key="1">
    <citation type="submission" date="2016-09" db="EMBL/GenBank/DDBJ databases">
        <title>The draft genome of Dichanthelium oligosanthes: A C3 panicoid grass species.</title>
        <authorList>
            <person name="Studer A.J."/>
            <person name="Schnable J.C."/>
            <person name="Brutnell T.P."/>
        </authorList>
    </citation>
    <scope>NUCLEOTIDE SEQUENCE [LARGE SCALE GENOMIC DNA]</scope>
    <source>
        <strain evidence="5">cv. Kellogg 1175</strain>
        <tissue evidence="4">Leaf</tissue>
    </source>
</reference>
<keyword evidence="5" id="KW-1185">Reference proteome</keyword>
<comment type="similarity">
    <text evidence="1">Belongs to the cytochrome P450 family.</text>
</comment>
<dbReference type="EMBL" id="LWDX02056319">
    <property type="protein sequence ID" value="OEL18550.1"/>
    <property type="molecule type" value="Genomic_DNA"/>
</dbReference>
<accession>A0A1E5V091</accession>
<evidence type="ECO:0000256" key="1">
    <source>
        <dbReference type="ARBA" id="ARBA00010617"/>
    </source>
</evidence>
<evidence type="ECO:0000256" key="3">
    <source>
        <dbReference type="ARBA" id="ARBA00023004"/>
    </source>
</evidence>
<comment type="caution">
    <text evidence="4">The sequence shown here is derived from an EMBL/GenBank/DDBJ whole genome shotgun (WGS) entry which is preliminary data.</text>
</comment>
<dbReference type="STRING" id="888268.A0A1E5V091"/>
<sequence>MMGSRFKDRVAFFRLLEQGLKLFSNPSFPELYPSSRLTMFISRTPSLMKKQCVEMMAFMETIIQEHQVRRGDNVDDEEEDLVDVLLRIHRDSELQFPISMDSIKAVVTAKATLAQIDVQDHINWTNCNRARKNNMIRVMIKLAVVV</sequence>
<dbReference type="GO" id="GO:0005506">
    <property type="term" value="F:iron ion binding"/>
    <property type="evidence" value="ECO:0007669"/>
    <property type="project" value="InterPro"/>
</dbReference>
<dbReference type="SUPFAM" id="SSF48264">
    <property type="entry name" value="Cytochrome P450"/>
    <property type="match status" value="1"/>
</dbReference>
<dbReference type="AlphaFoldDB" id="A0A1E5V091"/>
<dbReference type="PANTHER" id="PTHR47955">
    <property type="entry name" value="CYTOCHROME P450 FAMILY 71 PROTEIN"/>
    <property type="match status" value="1"/>
</dbReference>
<dbReference type="GO" id="GO:0004497">
    <property type="term" value="F:monooxygenase activity"/>
    <property type="evidence" value="ECO:0007669"/>
    <property type="project" value="InterPro"/>
</dbReference>
<evidence type="ECO:0000256" key="2">
    <source>
        <dbReference type="ARBA" id="ARBA00022723"/>
    </source>
</evidence>
<dbReference type="Proteomes" id="UP000095767">
    <property type="component" value="Unassembled WGS sequence"/>
</dbReference>
<proteinExistence type="inferred from homology"/>
<dbReference type="OrthoDB" id="2789670at2759"/>
<protein>
    <submittedName>
        <fullName evidence="4">Uncharacterized protein</fullName>
    </submittedName>
</protein>
<dbReference type="GO" id="GO:0020037">
    <property type="term" value="F:heme binding"/>
    <property type="evidence" value="ECO:0007669"/>
    <property type="project" value="InterPro"/>
</dbReference>
<organism evidence="4 5">
    <name type="scientific">Dichanthelium oligosanthes</name>
    <dbReference type="NCBI Taxonomy" id="888268"/>
    <lineage>
        <taxon>Eukaryota</taxon>
        <taxon>Viridiplantae</taxon>
        <taxon>Streptophyta</taxon>
        <taxon>Embryophyta</taxon>
        <taxon>Tracheophyta</taxon>
        <taxon>Spermatophyta</taxon>
        <taxon>Magnoliopsida</taxon>
        <taxon>Liliopsida</taxon>
        <taxon>Poales</taxon>
        <taxon>Poaceae</taxon>
        <taxon>PACMAD clade</taxon>
        <taxon>Panicoideae</taxon>
        <taxon>Panicodae</taxon>
        <taxon>Paniceae</taxon>
        <taxon>Dichantheliinae</taxon>
        <taxon>Dichanthelium</taxon>
    </lineage>
</organism>
<evidence type="ECO:0000313" key="4">
    <source>
        <dbReference type="EMBL" id="OEL18550.1"/>
    </source>
</evidence>
<dbReference type="InterPro" id="IPR036396">
    <property type="entry name" value="Cyt_P450_sf"/>
</dbReference>
<keyword evidence="2" id="KW-0479">Metal-binding</keyword>
<dbReference type="PANTHER" id="PTHR47955:SF21">
    <property type="entry name" value="OS06G0642300 PROTEIN"/>
    <property type="match status" value="1"/>
</dbReference>
<gene>
    <name evidence="4" type="ORF">BAE44_0020432</name>
</gene>
<name>A0A1E5V091_9POAL</name>
<keyword evidence="3" id="KW-0408">Iron</keyword>